<accession>A0A9J5WIX8</accession>
<reference evidence="1 2" key="1">
    <citation type="submission" date="2020-09" db="EMBL/GenBank/DDBJ databases">
        <title>De no assembly of potato wild relative species, Solanum commersonii.</title>
        <authorList>
            <person name="Cho K."/>
        </authorList>
    </citation>
    <scope>NUCLEOTIDE SEQUENCE [LARGE SCALE GENOMIC DNA]</scope>
    <source>
        <strain evidence="1">LZ3.2</strain>
        <tissue evidence="1">Leaf</tissue>
    </source>
</reference>
<feature type="non-terminal residue" evidence="1">
    <location>
        <position position="71"/>
    </location>
</feature>
<sequence length="71" mass="7841">FSKICAATDHSASLVKIADQLGDPPFASSCFGSLGDIVKLRGTARRYADCPFHCQFDPFFYGSAHWNKRRG</sequence>
<evidence type="ECO:0000313" key="1">
    <source>
        <dbReference type="EMBL" id="KAG5575811.1"/>
    </source>
</evidence>
<dbReference type="Proteomes" id="UP000824120">
    <property type="component" value="Chromosome 11"/>
</dbReference>
<name>A0A9J5WIX8_SOLCO</name>
<gene>
    <name evidence="1" type="ORF">H5410_055945</name>
</gene>
<dbReference type="EMBL" id="JACXVP010000011">
    <property type="protein sequence ID" value="KAG5575811.1"/>
    <property type="molecule type" value="Genomic_DNA"/>
</dbReference>
<evidence type="ECO:0000313" key="2">
    <source>
        <dbReference type="Proteomes" id="UP000824120"/>
    </source>
</evidence>
<comment type="caution">
    <text evidence="1">The sequence shown here is derived from an EMBL/GenBank/DDBJ whole genome shotgun (WGS) entry which is preliminary data.</text>
</comment>
<organism evidence="1 2">
    <name type="scientific">Solanum commersonii</name>
    <name type="common">Commerson's wild potato</name>
    <name type="synonym">Commerson's nightshade</name>
    <dbReference type="NCBI Taxonomy" id="4109"/>
    <lineage>
        <taxon>Eukaryota</taxon>
        <taxon>Viridiplantae</taxon>
        <taxon>Streptophyta</taxon>
        <taxon>Embryophyta</taxon>
        <taxon>Tracheophyta</taxon>
        <taxon>Spermatophyta</taxon>
        <taxon>Magnoliopsida</taxon>
        <taxon>eudicotyledons</taxon>
        <taxon>Gunneridae</taxon>
        <taxon>Pentapetalae</taxon>
        <taxon>asterids</taxon>
        <taxon>lamiids</taxon>
        <taxon>Solanales</taxon>
        <taxon>Solanaceae</taxon>
        <taxon>Solanoideae</taxon>
        <taxon>Solaneae</taxon>
        <taxon>Solanum</taxon>
    </lineage>
</organism>
<proteinExistence type="predicted"/>
<dbReference type="AlphaFoldDB" id="A0A9J5WIX8"/>
<keyword evidence="2" id="KW-1185">Reference proteome</keyword>
<protein>
    <submittedName>
        <fullName evidence="1">Uncharacterized protein</fullName>
    </submittedName>
</protein>